<evidence type="ECO:0000313" key="2">
    <source>
        <dbReference type="Proteomes" id="UP000195569"/>
    </source>
</evidence>
<reference evidence="1" key="1">
    <citation type="submission" date="2016-12" db="EMBL/GenBank/DDBJ databases">
        <authorList>
            <person name="Moulin L."/>
        </authorList>
    </citation>
    <scope>NUCLEOTIDE SEQUENCE [LARGE SCALE GENOMIC DNA]</scope>
    <source>
        <strain evidence="1">STM 7183</strain>
    </source>
</reference>
<dbReference type="Proteomes" id="UP000195569">
    <property type="component" value="Unassembled WGS sequence"/>
</dbReference>
<comment type="caution">
    <text evidence="1">The sequence shown here is derived from an EMBL/GenBank/DDBJ whole genome shotgun (WGS) entry which is preliminary data.</text>
</comment>
<accession>A0A1N7S070</accession>
<dbReference type="AlphaFoldDB" id="A0A1N7S070"/>
<sequence>MAFKTCTTISDQVLTGVWTDIRFPLLDASLNVGGVWRRFVTGMLSPPFHNHKQLVFIH</sequence>
<proteinExistence type="predicted"/>
<gene>
    <name evidence="1" type="ORF">BN2476_250067</name>
</gene>
<evidence type="ECO:0000313" key="1">
    <source>
        <dbReference type="EMBL" id="SIT40782.1"/>
    </source>
</evidence>
<name>A0A1N7S070_9BURK</name>
<organism evidence="1 2">
    <name type="scientific">Paraburkholderia piptadeniae</name>
    <dbReference type="NCBI Taxonomy" id="1701573"/>
    <lineage>
        <taxon>Bacteria</taxon>
        <taxon>Pseudomonadati</taxon>
        <taxon>Pseudomonadota</taxon>
        <taxon>Betaproteobacteria</taxon>
        <taxon>Burkholderiales</taxon>
        <taxon>Burkholderiaceae</taxon>
        <taxon>Paraburkholderia</taxon>
    </lineage>
</organism>
<protein>
    <submittedName>
        <fullName evidence="1">Uncharacterized protein</fullName>
    </submittedName>
</protein>
<dbReference type="EMBL" id="CYGY02000025">
    <property type="protein sequence ID" value="SIT40782.1"/>
    <property type="molecule type" value="Genomic_DNA"/>
</dbReference>
<keyword evidence="2" id="KW-1185">Reference proteome</keyword>